<dbReference type="EMBL" id="CAJNNW010003471">
    <property type="protein sequence ID" value="CAE8645413.1"/>
    <property type="molecule type" value="Genomic_DNA"/>
</dbReference>
<accession>A0A813I4E2</accession>
<reference evidence="4" key="1">
    <citation type="submission" date="2021-02" db="EMBL/GenBank/DDBJ databases">
        <authorList>
            <person name="Dougan E. K."/>
            <person name="Rhodes N."/>
            <person name="Thang M."/>
            <person name="Chan C."/>
        </authorList>
    </citation>
    <scope>NUCLEOTIDE SEQUENCE</scope>
</reference>
<proteinExistence type="predicted"/>
<name>A0A813I4E2_POLGL</name>
<dbReference type="InterPro" id="IPR050441">
    <property type="entry name" value="RBM"/>
</dbReference>
<dbReference type="AlphaFoldDB" id="A0A813I4E2"/>
<dbReference type="GO" id="GO:0003723">
    <property type="term" value="F:RNA binding"/>
    <property type="evidence" value="ECO:0007669"/>
    <property type="project" value="UniProtKB-UniRule"/>
</dbReference>
<dbReference type="PANTHER" id="PTHR48034">
    <property type="entry name" value="TRANSFORMER-2 SEX-DETERMINING PROTEIN-RELATED"/>
    <property type="match status" value="1"/>
</dbReference>
<feature type="region of interest" description="Disordered" evidence="2">
    <location>
        <begin position="207"/>
        <end position="278"/>
    </location>
</feature>
<evidence type="ECO:0000313" key="4">
    <source>
        <dbReference type="EMBL" id="CAE8645413.1"/>
    </source>
</evidence>
<organism evidence="4 5">
    <name type="scientific">Polarella glacialis</name>
    <name type="common">Dinoflagellate</name>
    <dbReference type="NCBI Taxonomy" id="89957"/>
    <lineage>
        <taxon>Eukaryota</taxon>
        <taxon>Sar</taxon>
        <taxon>Alveolata</taxon>
        <taxon>Dinophyceae</taxon>
        <taxon>Suessiales</taxon>
        <taxon>Suessiaceae</taxon>
        <taxon>Polarella</taxon>
    </lineage>
</organism>
<dbReference type="InterPro" id="IPR000504">
    <property type="entry name" value="RRM_dom"/>
</dbReference>
<dbReference type="Gene3D" id="3.30.70.330">
    <property type="match status" value="1"/>
</dbReference>
<dbReference type="InterPro" id="IPR036361">
    <property type="entry name" value="SAP_dom_sf"/>
</dbReference>
<dbReference type="InterPro" id="IPR035979">
    <property type="entry name" value="RBD_domain_sf"/>
</dbReference>
<feature type="non-terminal residue" evidence="4">
    <location>
        <position position="1"/>
    </location>
</feature>
<evidence type="ECO:0000259" key="3">
    <source>
        <dbReference type="PROSITE" id="PS50102"/>
    </source>
</evidence>
<sequence>CEGRIFEGPNDKGRWEVQVDYQCELKTLSLLAANLQPKPSCGWELVVAPLGAGVQELHISEPFSKFGRVRSVNMTKDENVVCKGVCLVEMTRKEDAEAVLKNLARFEIKGREIKIDWSAMAKTEMGMLEKRREEADDDGPTRNFKEASPFEMGQAVLVSNLKGAPQFNGVTGTVVGFSGTERCEVELKEAPGVKKVLALKFENLSSSTPAEDASEASPRRRSFAESDAKEASAAVGEGRRRRASAWDAENSGGFVVNRGASDGQSKAPEAVSAEPLPTEQELSALPVKELKRLLAVHRVETTGCLEKSEFLEKARALIAKSGNS</sequence>
<keyword evidence="1" id="KW-0694">RNA-binding</keyword>
<dbReference type="SMART" id="SM00360">
    <property type="entry name" value="RRM"/>
    <property type="match status" value="1"/>
</dbReference>
<dbReference type="Proteomes" id="UP000626109">
    <property type="component" value="Unassembled WGS sequence"/>
</dbReference>
<dbReference type="Pfam" id="PF00076">
    <property type="entry name" value="RRM_1"/>
    <property type="match status" value="1"/>
</dbReference>
<dbReference type="CDD" id="cd00590">
    <property type="entry name" value="RRM_SF"/>
    <property type="match status" value="1"/>
</dbReference>
<dbReference type="SUPFAM" id="SSF54928">
    <property type="entry name" value="RNA-binding domain, RBD"/>
    <property type="match status" value="1"/>
</dbReference>
<comment type="caution">
    <text evidence="4">The sequence shown here is derived from an EMBL/GenBank/DDBJ whole genome shotgun (WGS) entry which is preliminary data.</text>
</comment>
<evidence type="ECO:0000313" key="5">
    <source>
        <dbReference type="Proteomes" id="UP000626109"/>
    </source>
</evidence>
<evidence type="ECO:0000256" key="1">
    <source>
        <dbReference type="PROSITE-ProRule" id="PRU00176"/>
    </source>
</evidence>
<feature type="domain" description="RRM" evidence="3">
    <location>
        <begin position="43"/>
        <end position="120"/>
    </location>
</feature>
<dbReference type="Gene3D" id="1.10.720.30">
    <property type="entry name" value="SAP domain"/>
    <property type="match status" value="1"/>
</dbReference>
<evidence type="ECO:0000256" key="2">
    <source>
        <dbReference type="SAM" id="MobiDB-lite"/>
    </source>
</evidence>
<protein>
    <recommendedName>
        <fullName evidence="3">RRM domain-containing protein</fullName>
    </recommendedName>
</protein>
<gene>
    <name evidence="4" type="ORF">PGLA2088_LOCUS3881</name>
</gene>
<dbReference type="InterPro" id="IPR012677">
    <property type="entry name" value="Nucleotide-bd_a/b_plait_sf"/>
</dbReference>
<dbReference type="SUPFAM" id="SSF68906">
    <property type="entry name" value="SAP domain"/>
    <property type="match status" value="1"/>
</dbReference>
<dbReference type="PROSITE" id="PS50102">
    <property type="entry name" value="RRM"/>
    <property type="match status" value="1"/>
</dbReference>